<accession>A0A1U7LJL0</accession>
<feature type="region of interest" description="Disordered" evidence="1">
    <location>
        <begin position="1"/>
        <end position="58"/>
    </location>
</feature>
<sequence length="193" mass="22470">MPRTRTQRMSAHSHAMLTEAARRSLRRAQDSDSGFVEKQFRREAVESRGSNKEPKDTFTDEVENFNRDWRVEIEKIQAELHEREQVIRGKFRVYAQMNQVQLPVNDETAVYAREILQSAKKNKLGAIKLKQDLSVCIHEQRELYLGDTKLAADALSALKSNALDSLRKRDQMVKEKRVLRGTREFLRSIDNLI</sequence>
<evidence type="ECO:0000256" key="1">
    <source>
        <dbReference type="SAM" id="MobiDB-lite"/>
    </source>
</evidence>
<keyword evidence="3" id="KW-1185">Reference proteome</keyword>
<gene>
    <name evidence="2" type="ORF">NEOLI_004903</name>
</gene>
<dbReference type="Proteomes" id="UP000186594">
    <property type="component" value="Unassembled WGS sequence"/>
</dbReference>
<feature type="compositionally biased region" description="Basic and acidic residues" evidence="1">
    <location>
        <begin position="38"/>
        <end position="58"/>
    </location>
</feature>
<protein>
    <submittedName>
        <fullName evidence="2">Uncharacterized protein</fullName>
    </submittedName>
</protein>
<evidence type="ECO:0000313" key="2">
    <source>
        <dbReference type="EMBL" id="OLL22834.1"/>
    </source>
</evidence>
<name>A0A1U7LJL0_NEOID</name>
<organism evidence="2 3">
    <name type="scientific">Neolecta irregularis (strain DAH-3)</name>
    <dbReference type="NCBI Taxonomy" id="1198029"/>
    <lineage>
        <taxon>Eukaryota</taxon>
        <taxon>Fungi</taxon>
        <taxon>Dikarya</taxon>
        <taxon>Ascomycota</taxon>
        <taxon>Taphrinomycotina</taxon>
        <taxon>Neolectales</taxon>
        <taxon>Neolectaceae</taxon>
        <taxon>Neolecta</taxon>
    </lineage>
</organism>
<evidence type="ECO:0000313" key="3">
    <source>
        <dbReference type="Proteomes" id="UP000186594"/>
    </source>
</evidence>
<dbReference type="EMBL" id="LXFE01002709">
    <property type="protein sequence ID" value="OLL22834.1"/>
    <property type="molecule type" value="Genomic_DNA"/>
</dbReference>
<proteinExistence type="predicted"/>
<reference evidence="2 3" key="1">
    <citation type="submission" date="2016-04" db="EMBL/GenBank/DDBJ databases">
        <title>Evolutionary innovation and constraint leading to complex multicellularity in the Ascomycota.</title>
        <authorList>
            <person name="Cisse O."/>
            <person name="Nguyen A."/>
            <person name="Hewitt D.A."/>
            <person name="Jedd G."/>
            <person name="Stajich J.E."/>
        </authorList>
    </citation>
    <scope>NUCLEOTIDE SEQUENCE [LARGE SCALE GENOMIC DNA]</scope>
    <source>
        <strain evidence="2 3">DAH-3</strain>
    </source>
</reference>
<dbReference type="AlphaFoldDB" id="A0A1U7LJL0"/>
<comment type="caution">
    <text evidence="2">The sequence shown here is derived from an EMBL/GenBank/DDBJ whole genome shotgun (WGS) entry which is preliminary data.</text>
</comment>